<sequence length="379" mass="41990">MSSGHRTKKVVHVVQHLRPGGLECLVLDFLRYAPAHWDVRIISLEGEAKQAVNDWPALQPFKNQITFLNKSGRGVSVKSIKQLVNYLNSQDIDVVHSHHIGPLLYAGISAKLTSLVSTQITSVHTEHDAWHLNASKNRALQTILLRLTKPILVADAQAVQSTLATLFPFTQPHTIYNGIDTRSFSLGDRLNARTALGLCGFNKNDILIGSAGRLEPVKGHDLLIKAMHFMPTNYKLVIAGSGSQKETLQNLINHLNLQERVTLLGRVDAMPQFYQSLDGFCLPSRREGFPLSALEAQSCGIPTVVTEVGASVQTLCPTSGSSCAPFRPIALAKILLRLKPLDKPSAIQTRQYIQHNFDVRSMVKQYQQLIKKGVHNEYF</sequence>
<proteinExistence type="predicted"/>
<keyword evidence="4" id="KW-1185">Reference proteome</keyword>
<feature type="domain" description="Glycosyltransferase subfamily 4-like N-terminal" evidence="2">
    <location>
        <begin position="19"/>
        <end position="181"/>
    </location>
</feature>
<evidence type="ECO:0000313" key="4">
    <source>
        <dbReference type="Proteomes" id="UP000809621"/>
    </source>
</evidence>
<evidence type="ECO:0000259" key="2">
    <source>
        <dbReference type="Pfam" id="PF13439"/>
    </source>
</evidence>
<dbReference type="SUPFAM" id="SSF53756">
    <property type="entry name" value="UDP-Glycosyltransferase/glycogen phosphorylase"/>
    <property type="match status" value="1"/>
</dbReference>
<dbReference type="Pfam" id="PF13439">
    <property type="entry name" value="Glyco_transf_4"/>
    <property type="match status" value="1"/>
</dbReference>
<feature type="domain" description="Glycosyl transferase family 1" evidence="1">
    <location>
        <begin position="201"/>
        <end position="338"/>
    </location>
</feature>
<evidence type="ECO:0000313" key="3">
    <source>
        <dbReference type="EMBL" id="MBM7035995.1"/>
    </source>
</evidence>
<dbReference type="InterPro" id="IPR028098">
    <property type="entry name" value="Glyco_trans_4-like_N"/>
</dbReference>
<evidence type="ECO:0000259" key="1">
    <source>
        <dbReference type="Pfam" id="PF00534"/>
    </source>
</evidence>
<accession>A0ABS2HEI4</accession>
<protein>
    <submittedName>
        <fullName evidence="3">Glycosyltransferase</fullName>
    </submittedName>
</protein>
<dbReference type="InterPro" id="IPR001296">
    <property type="entry name" value="Glyco_trans_1"/>
</dbReference>
<dbReference type="PANTHER" id="PTHR12526">
    <property type="entry name" value="GLYCOSYLTRANSFERASE"/>
    <property type="match status" value="1"/>
</dbReference>
<comment type="caution">
    <text evidence="3">The sequence shown here is derived from an EMBL/GenBank/DDBJ whole genome shotgun (WGS) entry which is preliminary data.</text>
</comment>
<reference evidence="3 4" key="1">
    <citation type="submission" date="2021-02" db="EMBL/GenBank/DDBJ databases">
        <authorList>
            <person name="Park J.-S."/>
        </authorList>
    </citation>
    <scope>NUCLEOTIDE SEQUENCE [LARGE SCALE GENOMIC DNA]</scope>
    <source>
        <strain evidence="3 4">188UL20-2</strain>
    </source>
</reference>
<name>A0ABS2HEI4_9VIBR</name>
<dbReference type="Pfam" id="PF00534">
    <property type="entry name" value="Glycos_transf_1"/>
    <property type="match status" value="1"/>
</dbReference>
<dbReference type="EMBL" id="JAFEUM010000002">
    <property type="protein sequence ID" value="MBM7035995.1"/>
    <property type="molecule type" value="Genomic_DNA"/>
</dbReference>
<dbReference type="Gene3D" id="3.40.50.2000">
    <property type="entry name" value="Glycogen Phosphorylase B"/>
    <property type="match status" value="2"/>
</dbReference>
<dbReference type="PANTHER" id="PTHR12526:SF630">
    <property type="entry name" value="GLYCOSYLTRANSFERASE"/>
    <property type="match status" value="1"/>
</dbReference>
<dbReference type="Proteomes" id="UP000809621">
    <property type="component" value="Unassembled WGS sequence"/>
</dbReference>
<organism evidence="3 4">
    <name type="scientific">Vibrio ulleungensis</name>
    <dbReference type="NCBI Taxonomy" id="2807619"/>
    <lineage>
        <taxon>Bacteria</taxon>
        <taxon>Pseudomonadati</taxon>
        <taxon>Pseudomonadota</taxon>
        <taxon>Gammaproteobacteria</taxon>
        <taxon>Vibrionales</taxon>
        <taxon>Vibrionaceae</taxon>
        <taxon>Vibrio</taxon>
    </lineage>
</organism>
<gene>
    <name evidence="3" type="ORF">JQC93_06190</name>
</gene>